<organism evidence="1 2">
    <name type="scientific">Jejubacter calystegiae</name>
    <dbReference type="NCBI Taxonomy" id="2579935"/>
    <lineage>
        <taxon>Bacteria</taxon>
        <taxon>Pseudomonadati</taxon>
        <taxon>Pseudomonadota</taxon>
        <taxon>Gammaproteobacteria</taxon>
        <taxon>Enterobacterales</taxon>
        <taxon>Enterobacteriaceae</taxon>
        <taxon>Jejubacter</taxon>
    </lineage>
</organism>
<dbReference type="Pfam" id="PF04393">
    <property type="entry name" value="DUF535"/>
    <property type="match status" value="1"/>
</dbReference>
<gene>
    <name evidence="1" type="ORF">FEM41_14240</name>
</gene>
<dbReference type="OrthoDB" id="6835762at2"/>
<evidence type="ECO:0000313" key="1">
    <source>
        <dbReference type="EMBL" id="QCT20721.1"/>
    </source>
</evidence>
<dbReference type="GO" id="GO:0006974">
    <property type="term" value="P:DNA damage response"/>
    <property type="evidence" value="ECO:0007669"/>
    <property type="project" value="TreeGrafter"/>
</dbReference>
<dbReference type="AlphaFoldDB" id="A0A4P8YJ25"/>
<dbReference type="PANTHER" id="PTHR38785:SF1">
    <property type="entry name" value="HOMOLOG OF VIRK"/>
    <property type="match status" value="1"/>
</dbReference>
<dbReference type="RefSeq" id="WP_138096594.1">
    <property type="nucleotide sequence ID" value="NZ_CP040428.1"/>
</dbReference>
<proteinExistence type="predicted"/>
<keyword evidence="2" id="KW-1185">Reference proteome</keyword>
<dbReference type="InterPro" id="IPR007488">
    <property type="entry name" value="DUF535"/>
</dbReference>
<evidence type="ECO:0000313" key="2">
    <source>
        <dbReference type="Proteomes" id="UP000302163"/>
    </source>
</evidence>
<dbReference type="Proteomes" id="UP000302163">
    <property type="component" value="Chromosome"/>
</dbReference>
<dbReference type="KEGG" id="izh:FEM41_14240"/>
<name>A0A4P8YJ25_9ENTR</name>
<dbReference type="PANTHER" id="PTHR38785">
    <property type="entry name" value="HOMOLOG OF VIRK"/>
    <property type="match status" value="1"/>
</dbReference>
<sequence>MPQIAVSSRSADTPVHSWQLFLALSQGRYQPGPTWRKPGWRRKFILRSLAMPLATARLLNGLTQLPQANTLLQAQPCLPCRLHRPWLMASGMGRSRVLDAIFFHYQQMNHTLPREAMQDYLSPLGWTLAWLEGKDGEPYRLALSADCDLDKEGEATLALYDYQDIALAQLTFTLCRWDGITTLFIGGLQGAKARLGHGHIQKATRQCHGLFPKRLVLEAARQVALRLGARQILAVSNHTHIYRSWRYRLSKRSVFLADYDAFWREMGGEPGQEGHFLLPLTTLRRPLAEIVSKKRAEYRRRYALLDAMNAALEQSFTATDA</sequence>
<reference evidence="1 2" key="1">
    <citation type="submission" date="2019-05" db="EMBL/GenBank/DDBJ databases">
        <title>Complete genome sequence of Izhakiella calystegiae KSNA2, an endophyte isolated from beach morning glory (Calystegia soldanella).</title>
        <authorList>
            <person name="Jiang L."/>
            <person name="Jeong J.C."/>
            <person name="Kim C.Y."/>
            <person name="Kim D.H."/>
            <person name="Kim S.W."/>
            <person name="Lee j."/>
        </authorList>
    </citation>
    <scope>NUCLEOTIDE SEQUENCE [LARGE SCALE GENOMIC DNA]</scope>
    <source>
        <strain evidence="1 2">KSNA2</strain>
    </source>
</reference>
<protein>
    <submittedName>
        <fullName evidence="1">DUF535 domain-containing protein</fullName>
    </submittedName>
</protein>
<dbReference type="EMBL" id="CP040428">
    <property type="protein sequence ID" value="QCT20721.1"/>
    <property type="molecule type" value="Genomic_DNA"/>
</dbReference>
<accession>A0A4P8YJ25</accession>